<evidence type="ECO:0000313" key="2">
    <source>
        <dbReference type="Proteomes" id="UP001596143"/>
    </source>
</evidence>
<dbReference type="PANTHER" id="PTHR34071:SF2">
    <property type="entry name" value="FLAVIN-NUCLEOTIDE-BINDING PROTEIN"/>
    <property type="match status" value="1"/>
</dbReference>
<organism evidence="1 2">
    <name type="scientific">Aliibacillus thermotolerans</name>
    <dbReference type="NCBI Taxonomy" id="1834418"/>
    <lineage>
        <taxon>Bacteria</taxon>
        <taxon>Bacillati</taxon>
        <taxon>Bacillota</taxon>
        <taxon>Bacilli</taxon>
        <taxon>Bacillales</taxon>
        <taxon>Bacillaceae</taxon>
        <taxon>Aliibacillus</taxon>
    </lineage>
</organism>
<dbReference type="Pfam" id="PF12900">
    <property type="entry name" value="Pyridox_ox_2"/>
    <property type="match status" value="1"/>
</dbReference>
<dbReference type="PANTHER" id="PTHR34071">
    <property type="entry name" value="5-NITROIMIDAZOLE ANTIBIOTICS RESISTANCE PROTEIN, NIMA-FAMILY-RELATED PROTEIN-RELATED"/>
    <property type="match status" value="1"/>
</dbReference>
<dbReference type="InterPro" id="IPR012349">
    <property type="entry name" value="Split_barrel_FMN-bd"/>
</dbReference>
<dbReference type="Proteomes" id="UP001596143">
    <property type="component" value="Unassembled WGS sequence"/>
</dbReference>
<accession>A0ABW0U5A1</accession>
<dbReference type="EMBL" id="JBHSPF010000015">
    <property type="protein sequence ID" value="MFC5627944.1"/>
    <property type="molecule type" value="Genomic_DNA"/>
</dbReference>
<name>A0ABW0U5A1_9BACI</name>
<dbReference type="SUPFAM" id="SSF50475">
    <property type="entry name" value="FMN-binding split barrel"/>
    <property type="match status" value="1"/>
</dbReference>
<dbReference type="RefSeq" id="WP_270896136.1">
    <property type="nucleotide sequence ID" value="NZ_JBHSPF010000015.1"/>
</dbReference>
<keyword evidence="2" id="KW-1185">Reference proteome</keyword>
<reference evidence="2" key="1">
    <citation type="journal article" date="2019" name="Int. J. Syst. Evol. Microbiol.">
        <title>The Global Catalogue of Microorganisms (GCM) 10K type strain sequencing project: providing services to taxonomists for standard genome sequencing and annotation.</title>
        <authorList>
            <consortium name="The Broad Institute Genomics Platform"/>
            <consortium name="The Broad Institute Genome Sequencing Center for Infectious Disease"/>
            <person name="Wu L."/>
            <person name="Ma J."/>
        </authorList>
    </citation>
    <scope>NUCLEOTIDE SEQUENCE [LARGE SCALE GENOMIC DNA]</scope>
    <source>
        <strain evidence="2">CGMCC 1.15790</strain>
    </source>
</reference>
<dbReference type="InterPro" id="IPR024747">
    <property type="entry name" value="Pyridox_Oxase-rel"/>
</dbReference>
<sequence>MSDFNREMRRKDREMPRDFGLHVIDKATYGTMAIPDKPYTYSVPLSIARYENTLYFHSAPAGKKTELFDQEPLVCVSFVGDVEVPENYTNEELRELLKDPKQWSMLARNVFTTQYESAMVYGKVHQVSDEEEIKLALRTIAQKFTPDKMEFVEKAIEAGIHRVRIYAVSIDHVTAKRKKYDEEGVEMKFQRGWREN</sequence>
<gene>
    <name evidence="1" type="ORF">ACFPTR_03415</name>
</gene>
<protein>
    <submittedName>
        <fullName evidence="1">Pyridoxamine 5'-phosphate oxidase family protein</fullName>
    </submittedName>
</protein>
<evidence type="ECO:0000313" key="1">
    <source>
        <dbReference type="EMBL" id="MFC5627944.1"/>
    </source>
</evidence>
<proteinExistence type="predicted"/>
<dbReference type="Gene3D" id="2.30.110.10">
    <property type="entry name" value="Electron Transport, Fmn-binding Protein, Chain A"/>
    <property type="match status" value="1"/>
</dbReference>
<comment type="caution">
    <text evidence="1">The sequence shown here is derived from an EMBL/GenBank/DDBJ whole genome shotgun (WGS) entry which is preliminary data.</text>
</comment>